<feature type="signal peptide" evidence="1">
    <location>
        <begin position="1"/>
        <end position="16"/>
    </location>
</feature>
<name>A0A8J5XPT2_DIALT</name>
<keyword evidence="1" id="KW-0732">Signal</keyword>
<evidence type="ECO:0000313" key="2">
    <source>
        <dbReference type="EMBL" id="KAG8469288.1"/>
    </source>
</evidence>
<dbReference type="AlphaFoldDB" id="A0A8J5XPT2"/>
<dbReference type="EMBL" id="JAGTXO010000003">
    <property type="protein sequence ID" value="KAG8469288.1"/>
    <property type="molecule type" value="Genomic_DNA"/>
</dbReference>
<reference evidence="2" key="1">
    <citation type="submission" date="2021-05" db="EMBL/GenBank/DDBJ databases">
        <title>The genome of the haptophyte Pavlova lutheri (Diacronema luteri, Pavlovales) - a model for lipid biosynthesis in eukaryotic algae.</title>
        <authorList>
            <person name="Hulatt C.J."/>
            <person name="Posewitz M.C."/>
        </authorList>
    </citation>
    <scope>NUCLEOTIDE SEQUENCE</scope>
    <source>
        <strain evidence="2">NIVA-4/92</strain>
    </source>
</reference>
<evidence type="ECO:0000256" key="1">
    <source>
        <dbReference type="SAM" id="SignalP"/>
    </source>
</evidence>
<dbReference type="Proteomes" id="UP000751190">
    <property type="component" value="Unassembled WGS sequence"/>
</dbReference>
<organism evidence="2 3">
    <name type="scientific">Diacronema lutheri</name>
    <name type="common">Unicellular marine alga</name>
    <name type="synonym">Monochrysis lutheri</name>
    <dbReference type="NCBI Taxonomy" id="2081491"/>
    <lineage>
        <taxon>Eukaryota</taxon>
        <taxon>Haptista</taxon>
        <taxon>Haptophyta</taxon>
        <taxon>Pavlovophyceae</taxon>
        <taxon>Pavlovales</taxon>
        <taxon>Pavlovaceae</taxon>
        <taxon>Diacronema</taxon>
    </lineage>
</organism>
<evidence type="ECO:0000313" key="3">
    <source>
        <dbReference type="Proteomes" id="UP000751190"/>
    </source>
</evidence>
<accession>A0A8J5XPT2</accession>
<dbReference type="OrthoDB" id="567881at2759"/>
<proteinExistence type="predicted"/>
<feature type="chain" id="PRO_5035310842" description="Mitochondrial fission process protein 1" evidence="1">
    <location>
        <begin position="17"/>
        <end position="170"/>
    </location>
</feature>
<protein>
    <recommendedName>
        <fullName evidence="4">Mitochondrial fission process protein 1</fullName>
    </recommendedName>
</protein>
<evidence type="ECO:0008006" key="4">
    <source>
        <dbReference type="Google" id="ProtNLM"/>
    </source>
</evidence>
<gene>
    <name evidence="2" type="ORF">KFE25_007806</name>
</gene>
<sequence>MVPLAVLLAGVRLSAGRGAGGRALRMCAEPRGGPAPAEALKRAVEIGFPVGRRIKYGLFTDTVEPASIPDEAERRRLREQAAADMAVIGADERQRRSAVGYAGGAATIAQAGNWDVDGGGIAPIGDQKLAERLRSRVNEFNRQGLVKAAAITAAYVLVPEAVSLALSRLG</sequence>
<keyword evidence="3" id="KW-1185">Reference proteome</keyword>
<comment type="caution">
    <text evidence="2">The sequence shown here is derived from an EMBL/GenBank/DDBJ whole genome shotgun (WGS) entry which is preliminary data.</text>
</comment>